<protein>
    <submittedName>
        <fullName evidence="2">Glycerophosphoryl diester phosphodiesterase</fullName>
    </submittedName>
</protein>
<feature type="domain" description="GP-PDE" evidence="1">
    <location>
        <begin position="11"/>
        <end position="257"/>
    </location>
</feature>
<dbReference type="PANTHER" id="PTHR46211">
    <property type="entry name" value="GLYCEROPHOSPHORYL DIESTER PHOSPHODIESTERASE"/>
    <property type="match status" value="1"/>
</dbReference>
<name>A0A1N7K7Q8_9RHOB</name>
<dbReference type="Gene3D" id="3.20.20.190">
    <property type="entry name" value="Phosphatidylinositol (PI) phosphodiesterase"/>
    <property type="match status" value="1"/>
</dbReference>
<dbReference type="Pfam" id="PF03009">
    <property type="entry name" value="GDPD"/>
    <property type="match status" value="1"/>
</dbReference>
<dbReference type="AlphaFoldDB" id="A0A1N7K7Q8"/>
<dbReference type="OrthoDB" id="384721at2"/>
<dbReference type="GO" id="GO:0006629">
    <property type="term" value="P:lipid metabolic process"/>
    <property type="evidence" value="ECO:0007669"/>
    <property type="project" value="InterPro"/>
</dbReference>
<organism evidence="2 3">
    <name type="scientific">Phaeovulum vinaykumarii</name>
    <dbReference type="NCBI Taxonomy" id="407234"/>
    <lineage>
        <taxon>Bacteria</taxon>
        <taxon>Pseudomonadati</taxon>
        <taxon>Pseudomonadota</taxon>
        <taxon>Alphaproteobacteria</taxon>
        <taxon>Rhodobacterales</taxon>
        <taxon>Paracoccaceae</taxon>
        <taxon>Phaeovulum</taxon>
    </lineage>
</organism>
<accession>A0A1N7K7Q8</accession>
<dbReference type="EMBL" id="FTOM01000001">
    <property type="protein sequence ID" value="SIS57639.1"/>
    <property type="molecule type" value="Genomic_DNA"/>
</dbReference>
<evidence type="ECO:0000313" key="2">
    <source>
        <dbReference type="EMBL" id="SIS57639.1"/>
    </source>
</evidence>
<dbReference type="GO" id="GO:0008081">
    <property type="term" value="F:phosphoric diester hydrolase activity"/>
    <property type="evidence" value="ECO:0007669"/>
    <property type="project" value="InterPro"/>
</dbReference>
<evidence type="ECO:0000313" key="3">
    <source>
        <dbReference type="Proteomes" id="UP000186098"/>
    </source>
</evidence>
<dbReference type="PROSITE" id="PS51704">
    <property type="entry name" value="GP_PDE"/>
    <property type="match status" value="1"/>
</dbReference>
<sequence>MRIPLPSDFLSRPLAHRGFHDAAKGRPENSLAAIRAAITVGYGIEIDVQPSADNVPMVFHDEDLERMTGQKGRIKDHTAEDLAKLRLIGTDEPIPTLAEVLRTVVRRVPLLIEVKDQDGALGKNVGPFEDAIGKVLTNYGGNVAGMSFNPDSLMALRRAARGLPLGLVTCSFAPEDWPGVPAERLDELRAVPGWDTDLIAAGFVAHDHNDLLRPRMSELRSRGAKILCWTCRSIADERKARAYGHNVIFEGYNAALT</sequence>
<proteinExistence type="predicted"/>
<dbReference type="SUPFAM" id="SSF51695">
    <property type="entry name" value="PLC-like phosphodiesterases"/>
    <property type="match status" value="1"/>
</dbReference>
<dbReference type="InterPro" id="IPR017946">
    <property type="entry name" value="PLC-like_Pdiesterase_TIM-brl"/>
</dbReference>
<dbReference type="RefSeq" id="WP_076363472.1">
    <property type="nucleotide sequence ID" value="NZ_FTOM01000001.1"/>
</dbReference>
<gene>
    <name evidence="2" type="ORF">SAMN05421795_101688</name>
</gene>
<evidence type="ECO:0000259" key="1">
    <source>
        <dbReference type="PROSITE" id="PS51704"/>
    </source>
</evidence>
<dbReference type="PANTHER" id="PTHR46211:SF1">
    <property type="entry name" value="GLYCEROPHOSPHODIESTER PHOSPHODIESTERASE, CYTOPLASMIC"/>
    <property type="match status" value="1"/>
</dbReference>
<reference evidence="3" key="1">
    <citation type="submission" date="2017-01" db="EMBL/GenBank/DDBJ databases">
        <authorList>
            <person name="Varghese N."/>
            <person name="Submissions S."/>
        </authorList>
    </citation>
    <scope>NUCLEOTIDE SEQUENCE [LARGE SCALE GENOMIC DNA]</scope>
    <source>
        <strain evidence="3">DSM 18714</strain>
    </source>
</reference>
<dbReference type="InterPro" id="IPR030395">
    <property type="entry name" value="GP_PDE_dom"/>
</dbReference>
<dbReference type="Proteomes" id="UP000186098">
    <property type="component" value="Unassembled WGS sequence"/>
</dbReference>
<dbReference type="STRING" id="407234.SAMN05421795_101688"/>
<keyword evidence="3" id="KW-1185">Reference proteome</keyword>